<dbReference type="AlphaFoldDB" id="L0WAP9"/>
<dbReference type="SMART" id="SM00833">
    <property type="entry name" value="CobW_C"/>
    <property type="match status" value="1"/>
</dbReference>
<comment type="function">
    <text evidence="5">Zinc chaperone that directly transfers zinc cofactor to target proteins, thereby activating them. Zinc is transferred from the CXCC motif in the GTPase domain to the zinc binding site in target proteins in a process requiring GTP hydrolysis.</text>
</comment>
<dbReference type="eggNOG" id="COG0523">
    <property type="taxonomic scope" value="Bacteria"/>
</dbReference>
<dbReference type="CDD" id="cd03112">
    <property type="entry name" value="CobW-like"/>
    <property type="match status" value="1"/>
</dbReference>
<dbReference type="Pfam" id="PF02492">
    <property type="entry name" value="cobW"/>
    <property type="match status" value="1"/>
</dbReference>
<reference evidence="8 9" key="1">
    <citation type="journal article" date="2012" name="J. Bacteriol.">
        <title>Genome Sequence of the Alkane-Degrading Bacterium Alcanivorax hongdengensis Type Strain A-11-3.</title>
        <authorList>
            <person name="Lai Q."/>
            <person name="Shao Z."/>
        </authorList>
    </citation>
    <scope>NUCLEOTIDE SEQUENCE [LARGE SCALE GENOMIC DNA]</scope>
    <source>
        <strain evidence="8 9">A-11-3</strain>
    </source>
</reference>
<evidence type="ECO:0000256" key="2">
    <source>
        <dbReference type="ARBA" id="ARBA00022801"/>
    </source>
</evidence>
<keyword evidence="1" id="KW-0547">Nucleotide-binding</keyword>
<keyword evidence="3" id="KW-0143">Chaperone</keyword>
<gene>
    <name evidence="8" type="ORF">A11A3_16897</name>
</gene>
<evidence type="ECO:0000256" key="4">
    <source>
        <dbReference type="ARBA" id="ARBA00034320"/>
    </source>
</evidence>
<dbReference type="STRING" id="1177179.A11A3_16897"/>
<proteinExistence type="inferred from homology"/>
<evidence type="ECO:0000313" key="8">
    <source>
        <dbReference type="EMBL" id="EKF72800.1"/>
    </source>
</evidence>
<evidence type="ECO:0000256" key="6">
    <source>
        <dbReference type="ARBA" id="ARBA00049117"/>
    </source>
</evidence>
<dbReference type="Pfam" id="PF07683">
    <property type="entry name" value="CobW_C"/>
    <property type="match status" value="1"/>
</dbReference>
<dbReference type="SUPFAM" id="SSF90002">
    <property type="entry name" value="Hypothetical protein YjiA, C-terminal domain"/>
    <property type="match status" value="1"/>
</dbReference>
<dbReference type="GO" id="GO:0000166">
    <property type="term" value="F:nucleotide binding"/>
    <property type="evidence" value="ECO:0007669"/>
    <property type="project" value="UniProtKB-KW"/>
</dbReference>
<dbReference type="InterPro" id="IPR036627">
    <property type="entry name" value="CobW-likC_sf"/>
</dbReference>
<protein>
    <submittedName>
        <fullName evidence="8">Cobalamin synthesis protein/P47K family protein</fullName>
    </submittedName>
</protein>
<keyword evidence="9" id="KW-1185">Reference proteome</keyword>
<accession>L0WAP9</accession>
<evidence type="ECO:0000256" key="5">
    <source>
        <dbReference type="ARBA" id="ARBA00045658"/>
    </source>
</evidence>
<sequence length="350" mass="37505">MPGRHCPGQWAEAMAPIPVVLLTGFLGSGKTTLLNHWLGERQDLALIINELGDIGIDQHLTQGADVPVTLMAGGCLCCVIQGSLSSTLRNLYMARQGGDVPAFSTVVIETTGAADPFNVLAVLEQDPWLKKRFVWQSVITVVDAVTGSEALARHPEVLEQVTAADQLVISKSDRISAQALADFQQRLQGLNAGAPQTVAEHGRAPASLLDRAFPRRCRVTGMFSPVAAPPALATSAVAAPSRHDLYSASLRWPGQLSWALWQAALAQLASECGETLVRVKGLLKVDALDGPLLVQWVGGETPALSPLTLWPDADTDSRLVLITRHPDPAYPQQMLAHWQTLLTLLAQTPP</sequence>
<dbReference type="Gene3D" id="3.40.50.300">
    <property type="entry name" value="P-loop containing nucleotide triphosphate hydrolases"/>
    <property type="match status" value="1"/>
</dbReference>
<comment type="catalytic activity">
    <reaction evidence="6">
        <text>GTP + H2O = GDP + phosphate + H(+)</text>
        <dbReference type="Rhea" id="RHEA:19669"/>
        <dbReference type="ChEBI" id="CHEBI:15377"/>
        <dbReference type="ChEBI" id="CHEBI:15378"/>
        <dbReference type="ChEBI" id="CHEBI:37565"/>
        <dbReference type="ChEBI" id="CHEBI:43474"/>
        <dbReference type="ChEBI" id="CHEBI:58189"/>
    </reaction>
    <physiologicalReaction direction="left-to-right" evidence="6">
        <dbReference type="Rhea" id="RHEA:19670"/>
    </physiologicalReaction>
</comment>
<feature type="domain" description="CobW C-terminal" evidence="7">
    <location>
        <begin position="245"/>
        <end position="339"/>
    </location>
</feature>
<comment type="similarity">
    <text evidence="4">Belongs to the SIMIBI class G3E GTPase family. ZNG1 subfamily.</text>
</comment>
<organism evidence="8 9">
    <name type="scientific">Alcanivorax hongdengensis A-11-3</name>
    <dbReference type="NCBI Taxonomy" id="1177179"/>
    <lineage>
        <taxon>Bacteria</taxon>
        <taxon>Pseudomonadati</taxon>
        <taxon>Pseudomonadota</taxon>
        <taxon>Gammaproteobacteria</taxon>
        <taxon>Oceanospirillales</taxon>
        <taxon>Alcanivoracaceae</taxon>
        <taxon>Alcanivorax</taxon>
    </lineage>
</organism>
<keyword evidence="2" id="KW-0378">Hydrolase</keyword>
<evidence type="ECO:0000259" key="7">
    <source>
        <dbReference type="SMART" id="SM00833"/>
    </source>
</evidence>
<name>L0WAP9_9GAMM</name>
<dbReference type="InterPro" id="IPR011629">
    <property type="entry name" value="CobW-like_C"/>
</dbReference>
<dbReference type="InterPro" id="IPR051316">
    <property type="entry name" value="Zinc-reg_GTPase_activator"/>
</dbReference>
<dbReference type="InterPro" id="IPR003495">
    <property type="entry name" value="CobW/HypB/UreG_nucleotide-bd"/>
</dbReference>
<dbReference type="SUPFAM" id="SSF52540">
    <property type="entry name" value="P-loop containing nucleoside triphosphate hydrolases"/>
    <property type="match status" value="1"/>
</dbReference>
<dbReference type="GO" id="GO:0016787">
    <property type="term" value="F:hydrolase activity"/>
    <property type="evidence" value="ECO:0007669"/>
    <property type="project" value="UniProtKB-KW"/>
</dbReference>
<dbReference type="EMBL" id="AMRJ01000054">
    <property type="protein sequence ID" value="EKF72800.1"/>
    <property type="molecule type" value="Genomic_DNA"/>
</dbReference>
<comment type="caution">
    <text evidence="8">The sequence shown here is derived from an EMBL/GenBank/DDBJ whole genome shotgun (WGS) entry which is preliminary data.</text>
</comment>
<dbReference type="Proteomes" id="UP000010164">
    <property type="component" value="Unassembled WGS sequence"/>
</dbReference>
<evidence type="ECO:0000313" key="9">
    <source>
        <dbReference type="Proteomes" id="UP000010164"/>
    </source>
</evidence>
<dbReference type="Gene3D" id="3.30.1220.10">
    <property type="entry name" value="CobW-like, C-terminal domain"/>
    <property type="match status" value="1"/>
</dbReference>
<dbReference type="InterPro" id="IPR027417">
    <property type="entry name" value="P-loop_NTPase"/>
</dbReference>
<evidence type="ECO:0000256" key="1">
    <source>
        <dbReference type="ARBA" id="ARBA00022741"/>
    </source>
</evidence>
<dbReference type="GO" id="GO:0005737">
    <property type="term" value="C:cytoplasm"/>
    <property type="evidence" value="ECO:0007669"/>
    <property type="project" value="TreeGrafter"/>
</dbReference>
<evidence type="ECO:0000256" key="3">
    <source>
        <dbReference type="ARBA" id="ARBA00023186"/>
    </source>
</evidence>
<dbReference type="PATRIC" id="fig|1177179.3.peg.3320"/>
<dbReference type="PANTHER" id="PTHR13748:SF62">
    <property type="entry name" value="COBW DOMAIN-CONTAINING PROTEIN"/>
    <property type="match status" value="1"/>
</dbReference>
<dbReference type="PANTHER" id="PTHR13748">
    <property type="entry name" value="COBW-RELATED"/>
    <property type="match status" value="1"/>
</dbReference>